<protein>
    <submittedName>
        <fullName evidence="2">Lipocalin</fullName>
    </submittedName>
</protein>
<feature type="signal peptide" evidence="1">
    <location>
        <begin position="1"/>
        <end position="19"/>
    </location>
</feature>
<organism evidence="2">
    <name type="scientific">Rhipicephalus sanguineus</name>
    <name type="common">Brown dog tick</name>
    <name type="synonym">Ixodes sanguineus</name>
    <dbReference type="NCBI Taxonomy" id="34632"/>
    <lineage>
        <taxon>Eukaryota</taxon>
        <taxon>Metazoa</taxon>
        <taxon>Ecdysozoa</taxon>
        <taxon>Arthropoda</taxon>
        <taxon>Chelicerata</taxon>
        <taxon>Arachnida</taxon>
        <taxon>Acari</taxon>
        <taxon>Parasitiformes</taxon>
        <taxon>Ixodida</taxon>
        <taxon>Ixodoidea</taxon>
        <taxon>Ixodidae</taxon>
        <taxon>Rhipicephalinae</taxon>
        <taxon>Rhipicephalus</taxon>
        <taxon>Rhipicephalus</taxon>
    </lineage>
</organism>
<keyword evidence="1" id="KW-0732">Signal</keyword>
<dbReference type="InterPro" id="IPR012674">
    <property type="entry name" value="Calycin"/>
</dbReference>
<dbReference type="VEuPathDB" id="VectorBase:RSAN_050988"/>
<name>C9W1F0_RHISA</name>
<evidence type="ECO:0000313" key="2">
    <source>
        <dbReference type="EMBL" id="ACX53897.1"/>
    </source>
</evidence>
<reference evidence="2" key="2">
    <citation type="journal article" date="2013" name="Ticks Tick Borne Dis.">
        <title>Proteome of Rhipicephalus sanguineus tick saliva induced by the secretagogues pilocarpine and dopamine.</title>
        <authorList>
            <person name="Oliveira C.J."/>
            <person name="Anatriello E."/>
            <person name="de Miranda-Santos I.K."/>
            <person name="Francischetti I.M."/>
            <person name="Sa-Nunes A."/>
            <person name="Ferreira B.R."/>
            <person name="Ribeiro J.M."/>
        </authorList>
    </citation>
    <scope>NUCLEOTIDE SEQUENCE</scope>
    <source>
        <tissue evidence="2">Salivary glands</tissue>
    </source>
</reference>
<proteinExistence type="evidence at transcript level"/>
<dbReference type="AlphaFoldDB" id="C9W1F0"/>
<evidence type="ECO:0000256" key="1">
    <source>
        <dbReference type="SAM" id="SignalP"/>
    </source>
</evidence>
<dbReference type="Gene3D" id="2.40.128.20">
    <property type="match status" value="1"/>
</dbReference>
<dbReference type="EMBL" id="EZ406098">
    <property type="protein sequence ID" value="ACX53897.1"/>
    <property type="molecule type" value="mRNA"/>
</dbReference>
<sequence>MAFAVVFFVLSACALSAVAETGTSGQCSQGNLWDFLQVGVQVDMLKRSFTPRGGANTVCLTSTTKEIDAKNFEVSQKIEFGPELSRKSLYQKYWVLSNTTMRTTSDTGLPHARYELLKAGTNCAVVNVTYIDDSAGDITKLEGDSPSNCVLWVKDSDKRNPDQCCSEYYTQNCQSKQGQEVYKVDECKNTLK</sequence>
<dbReference type="SUPFAM" id="SSF50814">
    <property type="entry name" value="Lipocalins"/>
    <property type="match status" value="1"/>
</dbReference>
<feature type="chain" id="PRO_5003004183" evidence="1">
    <location>
        <begin position="20"/>
        <end position="192"/>
    </location>
</feature>
<accession>C9W1F0</accession>
<reference evidence="2" key="1">
    <citation type="journal article" date="2010" name="BMC Genomics">
        <title>An insight into the sialotranscriptome of the brown dog tick, Rhipicephalus sanguineus.</title>
        <authorList>
            <person name="Anatriello E."/>
            <person name="Ribeiro J.M."/>
            <person name="de Miranda-Santos I.K."/>
            <person name="Brandao L.G."/>
            <person name="Anderson J.M."/>
            <person name="Valenzuela J.G."/>
            <person name="Maruyama S.R."/>
            <person name="Silva J.S."/>
            <person name="Ferreira B.R."/>
        </authorList>
    </citation>
    <scope>NUCLEOTIDE SEQUENCE</scope>
    <source>
        <tissue evidence="2">Salivary glands</tissue>
    </source>
</reference>